<keyword evidence="2" id="KW-1185">Reference proteome</keyword>
<dbReference type="AlphaFoldDB" id="A0ABD5YE57"/>
<evidence type="ECO:0000313" key="1">
    <source>
        <dbReference type="EMBL" id="MFC7186311.1"/>
    </source>
</evidence>
<dbReference type="Proteomes" id="UP001596390">
    <property type="component" value="Unassembled WGS sequence"/>
</dbReference>
<evidence type="ECO:0008006" key="3">
    <source>
        <dbReference type="Google" id="ProtNLM"/>
    </source>
</evidence>
<evidence type="ECO:0000313" key="2">
    <source>
        <dbReference type="Proteomes" id="UP001596390"/>
    </source>
</evidence>
<gene>
    <name evidence="1" type="ORF">ACFQMK_05265</name>
</gene>
<sequence length="58" mass="6526">MPLAESTVEPRRCPFCEAELASPGAGFVRHIDESPECRDAFETWRDRVTDDMRAGWAG</sequence>
<dbReference type="EMBL" id="JBHSZZ010000023">
    <property type="protein sequence ID" value="MFC7186311.1"/>
    <property type="molecule type" value="Genomic_DNA"/>
</dbReference>
<dbReference type="Pfam" id="PF24333">
    <property type="entry name" value="DUF7501"/>
    <property type="match status" value="1"/>
</dbReference>
<dbReference type="InterPro" id="IPR055924">
    <property type="entry name" value="DUF7501"/>
</dbReference>
<comment type="caution">
    <text evidence="1">The sequence shown here is derived from an EMBL/GenBank/DDBJ whole genome shotgun (WGS) entry which is preliminary data.</text>
</comment>
<proteinExistence type="predicted"/>
<reference evidence="1 2" key="1">
    <citation type="journal article" date="2019" name="Int. J. Syst. Evol. Microbiol.">
        <title>The Global Catalogue of Microorganisms (GCM) 10K type strain sequencing project: providing services to taxonomists for standard genome sequencing and annotation.</title>
        <authorList>
            <consortium name="The Broad Institute Genomics Platform"/>
            <consortium name="The Broad Institute Genome Sequencing Center for Infectious Disease"/>
            <person name="Wu L."/>
            <person name="Ma J."/>
        </authorList>
    </citation>
    <scope>NUCLEOTIDE SEQUENCE [LARGE SCALE GENOMIC DNA]</scope>
    <source>
        <strain evidence="1 2">Q85</strain>
    </source>
</reference>
<dbReference type="RefSeq" id="WP_267663276.1">
    <property type="nucleotide sequence ID" value="NZ_JAODIX010000023.1"/>
</dbReference>
<protein>
    <recommendedName>
        <fullName evidence="3">Small CPxCG-related zinc finger protein</fullName>
    </recommendedName>
</protein>
<accession>A0ABD5YE57</accession>
<organism evidence="1 2">
    <name type="scientific">Halorubrum yunnanense</name>
    <dbReference type="NCBI Taxonomy" id="1526162"/>
    <lineage>
        <taxon>Archaea</taxon>
        <taxon>Methanobacteriati</taxon>
        <taxon>Methanobacteriota</taxon>
        <taxon>Stenosarchaea group</taxon>
        <taxon>Halobacteria</taxon>
        <taxon>Halobacteriales</taxon>
        <taxon>Haloferacaceae</taxon>
        <taxon>Halorubrum</taxon>
    </lineage>
</organism>
<name>A0ABD5YE57_9EURY</name>